<proteinExistence type="predicted"/>
<dbReference type="Proteomes" id="UP001597519">
    <property type="component" value="Unassembled WGS sequence"/>
</dbReference>
<sequence>MIKTVLDNECSDKVIKQIEMLFNQEYTDAQWTRNDPYGYSPASVRTLAFDNENNLVGHIGAEQRMISVGGTEVSAAGIGGVLVAPGFRNQKLAQNMMRELKSYLKYNQTADFAYLGCREEVVRFYESCGFTRIYRTEIFLENFSHKKIVRTGDPILVSAINNGIADFPKGDIDIRGTAW</sequence>
<keyword evidence="2" id="KW-0012">Acyltransferase</keyword>
<protein>
    <submittedName>
        <fullName evidence="2">GNAT family N-acetyltransferase</fullName>
        <ecNumber evidence="2">2.3.1.-</ecNumber>
    </submittedName>
</protein>
<dbReference type="RefSeq" id="WP_377771831.1">
    <property type="nucleotide sequence ID" value="NZ_JBHUOQ010000001.1"/>
</dbReference>
<dbReference type="Gene3D" id="3.40.630.30">
    <property type="match status" value="1"/>
</dbReference>
<dbReference type="EMBL" id="JBHUOQ010000001">
    <property type="protein sequence ID" value="MFD2829647.1"/>
    <property type="molecule type" value="Genomic_DNA"/>
</dbReference>
<keyword evidence="2" id="KW-0808">Transferase</keyword>
<dbReference type="Pfam" id="PF13527">
    <property type="entry name" value="Acetyltransf_9"/>
    <property type="match status" value="1"/>
</dbReference>
<dbReference type="CDD" id="cd04301">
    <property type="entry name" value="NAT_SF"/>
    <property type="match status" value="1"/>
</dbReference>
<dbReference type="InterPro" id="IPR000182">
    <property type="entry name" value="GNAT_dom"/>
</dbReference>
<dbReference type="InterPro" id="IPR016181">
    <property type="entry name" value="Acyl_CoA_acyltransferase"/>
</dbReference>
<dbReference type="SUPFAM" id="SSF55729">
    <property type="entry name" value="Acyl-CoA N-acyltransferases (Nat)"/>
    <property type="match status" value="1"/>
</dbReference>
<evidence type="ECO:0000313" key="2">
    <source>
        <dbReference type="EMBL" id="MFD2829647.1"/>
    </source>
</evidence>
<evidence type="ECO:0000259" key="1">
    <source>
        <dbReference type="PROSITE" id="PS51186"/>
    </source>
</evidence>
<reference evidence="3" key="1">
    <citation type="journal article" date="2019" name="Int. J. Syst. Evol. Microbiol.">
        <title>The Global Catalogue of Microorganisms (GCM) 10K type strain sequencing project: providing services to taxonomists for standard genome sequencing and annotation.</title>
        <authorList>
            <consortium name="The Broad Institute Genomics Platform"/>
            <consortium name="The Broad Institute Genome Sequencing Center for Infectious Disease"/>
            <person name="Wu L."/>
            <person name="Ma J."/>
        </authorList>
    </citation>
    <scope>NUCLEOTIDE SEQUENCE [LARGE SCALE GENOMIC DNA]</scope>
    <source>
        <strain evidence="3">KCTC 33575</strain>
    </source>
</reference>
<accession>A0ABW5WT12</accession>
<keyword evidence="3" id="KW-1185">Reference proteome</keyword>
<name>A0ABW5WT12_9STAP</name>
<gene>
    <name evidence="2" type="ORF">ACFSX4_04145</name>
</gene>
<feature type="domain" description="N-acetyltransferase" evidence="1">
    <location>
        <begin position="1"/>
        <end position="150"/>
    </location>
</feature>
<dbReference type="GO" id="GO:0016746">
    <property type="term" value="F:acyltransferase activity"/>
    <property type="evidence" value="ECO:0007669"/>
    <property type="project" value="UniProtKB-KW"/>
</dbReference>
<organism evidence="2 3">
    <name type="scientific">Corticicoccus populi</name>
    <dbReference type="NCBI Taxonomy" id="1812821"/>
    <lineage>
        <taxon>Bacteria</taxon>
        <taxon>Bacillati</taxon>
        <taxon>Bacillota</taxon>
        <taxon>Bacilli</taxon>
        <taxon>Bacillales</taxon>
        <taxon>Staphylococcaceae</taxon>
        <taxon>Corticicoccus</taxon>
    </lineage>
</organism>
<dbReference type="EC" id="2.3.1.-" evidence="2"/>
<dbReference type="PROSITE" id="PS51186">
    <property type="entry name" value="GNAT"/>
    <property type="match status" value="1"/>
</dbReference>
<evidence type="ECO:0000313" key="3">
    <source>
        <dbReference type="Proteomes" id="UP001597519"/>
    </source>
</evidence>
<comment type="caution">
    <text evidence="2">The sequence shown here is derived from an EMBL/GenBank/DDBJ whole genome shotgun (WGS) entry which is preliminary data.</text>
</comment>